<evidence type="ECO:0000313" key="3">
    <source>
        <dbReference type="Proteomes" id="UP001320119"/>
    </source>
</evidence>
<dbReference type="Pfam" id="PF08367">
    <property type="entry name" value="M16C_assoc"/>
    <property type="match status" value="1"/>
</dbReference>
<dbReference type="InterPro" id="IPR007863">
    <property type="entry name" value="Peptidase_M16_C"/>
</dbReference>
<dbReference type="GO" id="GO:0046872">
    <property type="term" value="F:metal ion binding"/>
    <property type="evidence" value="ECO:0007669"/>
    <property type="project" value="InterPro"/>
</dbReference>
<dbReference type="AlphaFoldDB" id="A0AAN1WJT2"/>
<dbReference type="PANTHER" id="PTHR43016:SF13">
    <property type="entry name" value="PRESEQUENCE PROTEASE, MITOCHONDRIAL"/>
    <property type="match status" value="1"/>
</dbReference>
<accession>A0AAN1WJT2</accession>
<keyword evidence="2" id="KW-0378">Hydrolase</keyword>
<keyword evidence="3" id="KW-1185">Reference proteome</keyword>
<reference evidence="2 3" key="1">
    <citation type="journal article" date="2022" name="IScience">
        <title>An ultrasensitive nanofiber-based assay for enzymatic hydrolysis and deep-sea microbial degradation of cellulose.</title>
        <authorList>
            <person name="Tsudome M."/>
            <person name="Tachioka M."/>
            <person name="Miyazaki M."/>
            <person name="Uchimura K."/>
            <person name="Tsuda M."/>
            <person name="Takaki Y."/>
            <person name="Deguchi S."/>
        </authorList>
    </citation>
    <scope>NUCLEOTIDE SEQUENCE [LARGE SCALE GENOMIC DNA]</scope>
    <source>
        <strain evidence="2 3">GE09</strain>
    </source>
</reference>
<dbReference type="SMART" id="SM01264">
    <property type="entry name" value="M16C_associated"/>
    <property type="match status" value="1"/>
</dbReference>
<dbReference type="PANTHER" id="PTHR43016">
    <property type="entry name" value="PRESEQUENCE PROTEASE"/>
    <property type="match status" value="1"/>
</dbReference>
<dbReference type="InterPro" id="IPR013578">
    <property type="entry name" value="Peptidase_M16C_assoc"/>
</dbReference>
<sequence length="977" mass="107922">MPNAQNAAHPAFRKLRSQAVESLNIVVEEYEHIRTGAQHIHLAANNPENVFLVALRTVPEDSTGVAHILEHTALCGSKRYPVRDPFFMMTRRSLNTFMNAFTSSDWTAYPFASVNRKDFNNLLDVYLDAVFFSRLDPLDFAQEGHRLEYAEAANPSSELQYKGVVYNEMKGAMSSVNSQLWQTLTKYLFPSNTYHNNSGGEPSCIPDLSYEELVQFYKTHYHPSNAIFMTFGDLPAAELQEKFENQALKEFDKLDVTIDVANEKRYFAPVRVEEHYPLNEEDLSHKTHIVTGWLLGQSINLEDALTAHLLSSVLLDNSACPLMQALETSTLGQAPSPLCGLDDSQKEVIFVCGIAGTDRDQSDAVEALLLDTLKKVAEDGIPLEDLEAALHQLELQQREVGGDSYPYGLQLILNGLTAATHRGDPVALLNIDSALAKLREKIKDPTFIPSIITKWLLDNKHRVTLTLTPDAQLNATKEAAEKEQLAKIKASLTPKQSQQIIEQAQALLDRQAQVDDDSVLPKVTLDDVPAAETIISPAFEKRLPQSEFSLYGYNAGTNGLVYQQVVCDMPTLDDDLLPYLPFYTSLLTEVGIGSKNYLDVQRWQAQVSGSLGAYSSLRGSVDDTQKLNSFITLSGKALGSNQQSLSELMLATINEARFDETDRIKELIAQMRSSREQSVTGSGHGLAMQGASKGISPGAQLSFNLTGLQGIRHLKALDKSLSDTKTLSAISQKLNQIHQAVMAMPKRFMVVAEEQPLASYTKHFANKFDQPPAASASVFTPQFNAHLTQEAWLTNSQVNFCAKAYPTVASDHPDAAALVVLGNVMRNGFLHRAIREQGGAYGGGAGQDSNNGAFRFYSYRDPRLAETLADFDKAIDWSIETTHSWQSIEEAILGVVSSLDKPDSPAGGAKRDFHAMLNGRTPATRQRFRERLLATQESDLKRVAQTYLKGQTAHTCVISDKNKEEETKAIGLTSELL</sequence>
<dbReference type="Pfam" id="PF05193">
    <property type="entry name" value="Peptidase_M16_C"/>
    <property type="match status" value="1"/>
</dbReference>
<dbReference type="Pfam" id="PF00675">
    <property type="entry name" value="Peptidase_M16"/>
    <property type="match status" value="1"/>
</dbReference>
<dbReference type="RefSeq" id="WP_236983559.1">
    <property type="nucleotide sequence ID" value="NZ_AP023086.1"/>
</dbReference>
<dbReference type="InterPro" id="IPR055130">
    <property type="entry name" value="PreP_C"/>
</dbReference>
<dbReference type="FunFam" id="3.30.830.10:FF:000034">
    <property type="entry name" value="presequence protease 1, chloroplastic/mitochondrial"/>
    <property type="match status" value="1"/>
</dbReference>
<dbReference type="Proteomes" id="UP001320119">
    <property type="component" value="Chromosome"/>
</dbReference>
<proteinExistence type="predicted"/>
<dbReference type="Gene3D" id="3.30.830.10">
    <property type="entry name" value="Metalloenzyme, LuxS/M16 peptidase-like"/>
    <property type="match status" value="4"/>
</dbReference>
<evidence type="ECO:0000313" key="2">
    <source>
        <dbReference type="EMBL" id="BCD98887.1"/>
    </source>
</evidence>
<dbReference type="Pfam" id="PF22516">
    <property type="entry name" value="PreP_C"/>
    <property type="match status" value="1"/>
</dbReference>
<dbReference type="EMBL" id="AP023086">
    <property type="protein sequence ID" value="BCD98887.1"/>
    <property type="molecule type" value="Genomic_DNA"/>
</dbReference>
<organism evidence="2 3">
    <name type="scientific">Marinagarivorans cellulosilyticus</name>
    <dbReference type="NCBI Taxonomy" id="2721545"/>
    <lineage>
        <taxon>Bacteria</taxon>
        <taxon>Pseudomonadati</taxon>
        <taxon>Pseudomonadota</taxon>
        <taxon>Gammaproteobacteria</taxon>
        <taxon>Cellvibrionales</taxon>
        <taxon>Cellvibrionaceae</taxon>
        <taxon>Marinagarivorans</taxon>
    </lineage>
</organism>
<dbReference type="GO" id="GO:0006508">
    <property type="term" value="P:proteolysis"/>
    <property type="evidence" value="ECO:0007669"/>
    <property type="project" value="UniProtKB-KW"/>
</dbReference>
<gene>
    <name evidence="2" type="ORF">MARGE09_P3088</name>
</gene>
<dbReference type="KEGG" id="marq:MARGE09_P3088"/>
<keyword evidence="2" id="KW-0645">Protease</keyword>
<dbReference type="InterPro" id="IPR011249">
    <property type="entry name" value="Metalloenz_LuxS/M16"/>
</dbReference>
<protein>
    <submittedName>
        <fullName evidence="2">Presequence protease</fullName>
    </submittedName>
</protein>
<dbReference type="SUPFAM" id="SSF63411">
    <property type="entry name" value="LuxS/MPP-like metallohydrolase"/>
    <property type="match status" value="4"/>
</dbReference>
<dbReference type="GO" id="GO:0008233">
    <property type="term" value="F:peptidase activity"/>
    <property type="evidence" value="ECO:0007669"/>
    <property type="project" value="UniProtKB-KW"/>
</dbReference>
<evidence type="ECO:0000259" key="1">
    <source>
        <dbReference type="SMART" id="SM01264"/>
    </source>
</evidence>
<name>A0AAN1WJT2_9GAMM</name>
<dbReference type="InterPro" id="IPR011765">
    <property type="entry name" value="Pept_M16_N"/>
</dbReference>
<feature type="domain" description="Peptidase M16C associated" evidence="1">
    <location>
        <begin position="467"/>
        <end position="717"/>
    </location>
</feature>